<gene>
    <name evidence="1" type="ORF">OWV82_022227</name>
</gene>
<accession>A0ACC1X484</accession>
<name>A0ACC1X484_MELAZ</name>
<organism evidence="1 2">
    <name type="scientific">Melia azedarach</name>
    <name type="common">Chinaberry tree</name>
    <dbReference type="NCBI Taxonomy" id="155640"/>
    <lineage>
        <taxon>Eukaryota</taxon>
        <taxon>Viridiplantae</taxon>
        <taxon>Streptophyta</taxon>
        <taxon>Embryophyta</taxon>
        <taxon>Tracheophyta</taxon>
        <taxon>Spermatophyta</taxon>
        <taxon>Magnoliopsida</taxon>
        <taxon>eudicotyledons</taxon>
        <taxon>Gunneridae</taxon>
        <taxon>Pentapetalae</taxon>
        <taxon>rosids</taxon>
        <taxon>malvids</taxon>
        <taxon>Sapindales</taxon>
        <taxon>Meliaceae</taxon>
        <taxon>Melia</taxon>
    </lineage>
</organism>
<reference evidence="1 2" key="1">
    <citation type="journal article" date="2023" name="Science">
        <title>Complex scaffold remodeling in plant triterpene biosynthesis.</title>
        <authorList>
            <person name="De La Pena R."/>
            <person name="Hodgson H."/>
            <person name="Liu J.C."/>
            <person name="Stephenson M.J."/>
            <person name="Martin A.C."/>
            <person name="Owen C."/>
            <person name="Harkess A."/>
            <person name="Leebens-Mack J."/>
            <person name="Jimenez L.E."/>
            <person name="Osbourn A."/>
            <person name="Sattely E.S."/>
        </authorList>
    </citation>
    <scope>NUCLEOTIDE SEQUENCE [LARGE SCALE GENOMIC DNA]</scope>
    <source>
        <strain evidence="2">cv. JPN11</strain>
        <tissue evidence="1">Leaf</tissue>
    </source>
</reference>
<comment type="caution">
    <text evidence="1">The sequence shown here is derived from an EMBL/GenBank/DDBJ whole genome shotgun (WGS) entry which is preliminary data.</text>
</comment>
<sequence>MGSLPPVVDDIELYGDGTVCRSENIEFPQPLILYDDSVFFKDCRYDENCDLHLRLYKPISENSSRNKLPVVVFIHGGGFYVGSRAWPNSHNCCLRLASELNALVVALDYRLAPEHQFPAAMEDAFTAVKWLQGQALSENGDTWFSEAEFDKVFVIGDSSGGNIAHHLAVQLGSGGGSELAPVRVRGYVLLAPFFGGEVRTKSESGPSEAALSLELLDRVADFGGYRYRLENLETTHTQIPLVPKALALKQ</sequence>
<keyword evidence="2" id="KW-1185">Reference proteome</keyword>
<dbReference type="EMBL" id="CM051405">
    <property type="protein sequence ID" value="KAJ4705458.1"/>
    <property type="molecule type" value="Genomic_DNA"/>
</dbReference>
<protein>
    <submittedName>
        <fullName evidence="1">Alpha/beta-Hydrolases superfamily protein</fullName>
    </submittedName>
</protein>
<evidence type="ECO:0000313" key="1">
    <source>
        <dbReference type="EMBL" id="KAJ4705458.1"/>
    </source>
</evidence>
<proteinExistence type="predicted"/>
<evidence type="ECO:0000313" key="2">
    <source>
        <dbReference type="Proteomes" id="UP001164539"/>
    </source>
</evidence>
<dbReference type="Proteomes" id="UP001164539">
    <property type="component" value="Chromosome 12"/>
</dbReference>